<feature type="transmembrane region" description="Helical" evidence="2">
    <location>
        <begin position="379"/>
        <end position="396"/>
    </location>
</feature>
<keyword evidence="2" id="KW-1133">Transmembrane helix</keyword>
<name>A0A0C3E495_9AGAM</name>
<sequence length="450" mass="49764">MSTTTTTTTKGLPMLTKANGVLPLKADSPTNASASTEATLQSLYNRAARAFLHHDVVLAETLIASAFTILQPPILPASDTLEPHRRKWDILRITHETTVYTCPSKPGTMPSALRETLLLSPQSFVVTAHARSLSLFTPSSLPRKPTSAFLPHQVLITLMASSLKVNCPAVGREIAEDWLANRGQYDHVSSIGEAYEKVLELYCLHILPRLEEWDYAKEFLQYEIELPHEKRTEFQKNIVTLHERARKDRSPQSPTPASSTSTPTLRSPSPTPSTSSSRSSLSTLSTRTITPLNRPLSDPSRSRRASTTSISSTATDATIKGRPSRQHQKSRTPIPRASPSSSLMRNPRMGTFIAETTESPSTLTLIRVSVCRYLTANRLTTLSIVFLLLPLLSYLIRLRRGRGSGAPASTTDQVKRRLLDSRSDSFLRRMWEEVVRAIVDTIRMGGSGLV</sequence>
<feature type="region of interest" description="Disordered" evidence="1">
    <location>
        <begin position="243"/>
        <end position="346"/>
    </location>
</feature>
<dbReference type="EMBL" id="KN822012">
    <property type="protein sequence ID" value="KIM67595.1"/>
    <property type="molecule type" value="Genomic_DNA"/>
</dbReference>
<reference evidence="4" key="2">
    <citation type="submission" date="2015-01" db="EMBL/GenBank/DDBJ databases">
        <title>Evolutionary Origins and Diversification of the Mycorrhizal Mutualists.</title>
        <authorList>
            <consortium name="DOE Joint Genome Institute"/>
            <consortium name="Mycorrhizal Genomics Consortium"/>
            <person name="Kohler A."/>
            <person name="Kuo A."/>
            <person name="Nagy L.G."/>
            <person name="Floudas D."/>
            <person name="Copeland A."/>
            <person name="Barry K.W."/>
            <person name="Cichocki N."/>
            <person name="Veneault-Fourrey C."/>
            <person name="LaButti K."/>
            <person name="Lindquist E.A."/>
            <person name="Lipzen A."/>
            <person name="Lundell T."/>
            <person name="Morin E."/>
            <person name="Murat C."/>
            <person name="Riley R."/>
            <person name="Ohm R."/>
            <person name="Sun H."/>
            <person name="Tunlid A."/>
            <person name="Henrissat B."/>
            <person name="Grigoriev I.V."/>
            <person name="Hibbett D.S."/>
            <person name="Martin F."/>
        </authorList>
    </citation>
    <scope>NUCLEOTIDE SEQUENCE [LARGE SCALE GENOMIC DNA]</scope>
    <source>
        <strain evidence="4">Foug A</strain>
    </source>
</reference>
<evidence type="ECO:0000256" key="1">
    <source>
        <dbReference type="SAM" id="MobiDB-lite"/>
    </source>
</evidence>
<dbReference type="Proteomes" id="UP000053989">
    <property type="component" value="Unassembled WGS sequence"/>
</dbReference>
<proteinExistence type="predicted"/>
<feature type="compositionally biased region" description="Low complexity" evidence="1">
    <location>
        <begin position="305"/>
        <end position="318"/>
    </location>
</feature>
<evidence type="ECO:0000313" key="3">
    <source>
        <dbReference type="EMBL" id="KIM67595.1"/>
    </source>
</evidence>
<keyword evidence="2" id="KW-0472">Membrane</keyword>
<dbReference type="AlphaFoldDB" id="A0A0C3E495"/>
<protein>
    <submittedName>
        <fullName evidence="3">Uncharacterized protein</fullName>
    </submittedName>
</protein>
<dbReference type="InParanoid" id="A0A0C3E495"/>
<dbReference type="STRING" id="1036808.A0A0C3E495"/>
<accession>A0A0C3E495</accession>
<reference evidence="3 4" key="1">
    <citation type="submission" date="2014-04" db="EMBL/GenBank/DDBJ databases">
        <authorList>
            <consortium name="DOE Joint Genome Institute"/>
            <person name="Kuo A."/>
            <person name="Kohler A."/>
            <person name="Nagy L.G."/>
            <person name="Floudas D."/>
            <person name="Copeland A."/>
            <person name="Barry K.W."/>
            <person name="Cichocki N."/>
            <person name="Veneault-Fourrey C."/>
            <person name="LaButti K."/>
            <person name="Lindquist E.A."/>
            <person name="Lipzen A."/>
            <person name="Lundell T."/>
            <person name="Morin E."/>
            <person name="Murat C."/>
            <person name="Sun H."/>
            <person name="Tunlid A."/>
            <person name="Henrissat B."/>
            <person name="Grigoriev I.V."/>
            <person name="Hibbett D.S."/>
            <person name="Martin F."/>
            <person name="Nordberg H.P."/>
            <person name="Cantor M.N."/>
            <person name="Hua S.X."/>
        </authorList>
    </citation>
    <scope>NUCLEOTIDE SEQUENCE [LARGE SCALE GENOMIC DNA]</scope>
    <source>
        <strain evidence="3 4">Foug A</strain>
    </source>
</reference>
<dbReference type="OrthoDB" id="3981028at2759"/>
<organism evidence="3 4">
    <name type="scientific">Scleroderma citrinum Foug A</name>
    <dbReference type="NCBI Taxonomy" id="1036808"/>
    <lineage>
        <taxon>Eukaryota</taxon>
        <taxon>Fungi</taxon>
        <taxon>Dikarya</taxon>
        <taxon>Basidiomycota</taxon>
        <taxon>Agaricomycotina</taxon>
        <taxon>Agaricomycetes</taxon>
        <taxon>Agaricomycetidae</taxon>
        <taxon>Boletales</taxon>
        <taxon>Sclerodermatineae</taxon>
        <taxon>Sclerodermataceae</taxon>
        <taxon>Scleroderma</taxon>
    </lineage>
</organism>
<gene>
    <name evidence="3" type="ORF">SCLCIDRAFT_1210241</name>
</gene>
<evidence type="ECO:0000256" key="2">
    <source>
        <dbReference type="SAM" id="Phobius"/>
    </source>
</evidence>
<keyword evidence="4" id="KW-1185">Reference proteome</keyword>
<keyword evidence="2" id="KW-0812">Transmembrane</keyword>
<evidence type="ECO:0000313" key="4">
    <source>
        <dbReference type="Proteomes" id="UP000053989"/>
    </source>
</evidence>
<feature type="compositionally biased region" description="Low complexity" evidence="1">
    <location>
        <begin position="251"/>
        <end position="292"/>
    </location>
</feature>
<dbReference type="HOGENOM" id="CLU_035515_0_0_1"/>